<evidence type="ECO:0000313" key="16">
    <source>
        <dbReference type="Proteomes" id="UP000184693"/>
    </source>
</evidence>
<evidence type="ECO:0000256" key="12">
    <source>
        <dbReference type="SAM" id="Phobius"/>
    </source>
</evidence>
<dbReference type="Proteomes" id="UP000184693">
    <property type="component" value="Unassembled WGS sequence"/>
</dbReference>
<comment type="subcellular location">
    <subcellularLocation>
        <location evidence="1">Cell inner membrane</location>
        <topology evidence="1">Multi-pass membrane protein</topology>
    </subcellularLocation>
</comment>
<feature type="domain" description="HAMP" evidence="14">
    <location>
        <begin position="214"/>
        <end position="266"/>
    </location>
</feature>
<dbReference type="SUPFAM" id="SSF58104">
    <property type="entry name" value="Methyl-accepting chemotaxis protein (MCP) signaling domain"/>
    <property type="match status" value="1"/>
</dbReference>
<evidence type="ECO:0000313" key="15">
    <source>
        <dbReference type="EMBL" id="SIO40900.1"/>
    </source>
</evidence>
<keyword evidence="9 11" id="KW-0807">Transducer</keyword>
<evidence type="ECO:0000256" key="9">
    <source>
        <dbReference type="ARBA" id="ARBA00023224"/>
    </source>
</evidence>
<dbReference type="GO" id="GO:0005886">
    <property type="term" value="C:plasma membrane"/>
    <property type="evidence" value="ECO:0007669"/>
    <property type="project" value="UniProtKB-SubCell"/>
</dbReference>
<dbReference type="EMBL" id="FSRM01000002">
    <property type="protein sequence ID" value="SIO40900.1"/>
    <property type="molecule type" value="Genomic_DNA"/>
</dbReference>
<dbReference type="FunFam" id="1.10.287.950:FF:000001">
    <property type="entry name" value="Methyl-accepting chemotaxis sensory transducer"/>
    <property type="match status" value="1"/>
</dbReference>
<dbReference type="SMART" id="SM00304">
    <property type="entry name" value="HAMP"/>
    <property type="match status" value="1"/>
</dbReference>
<protein>
    <submittedName>
        <fullName evidence="15">Methyl-accepting chemotaxis sensory transducer with TarH sensor</fullName>
    </submittedName>
</protein>
<name>A0A1N6J9A3_9BURK</name>
<dbReference type="CDD" id="cd11386">
    <property type="entry name" value="MCP_signal"/>
    <property type="match status" value="1"/>
</dbReference>
<evidence type="ECO:0000256" key="5">
    <source>
        <dbReference type="ARBA" id="ARBA00022519"/>
    </source>
</evidence>
<evidence type="ECO:0000259" key="13">
    <source>
        <dbReference type="PROSITE" id="PS50111"/>
    </source>
</evidence>
<evidence type="ECO:0000256" key="2">
    <source>
        <dbReference type="ARBA" id="ARBA00022475"/>
    </source>
</evidence>
<feature type="transmembrane region" description="Helical" evidence="12">
    <location>
        <begin position="187"/>
        <end position="208"/>
    </location>
</feature>
<evidence type="ECO:0000256" key="3">
    <source>
        <dbReference type="ARBA" id="ARBA00022481"/>
    </source>
</evidence>
<feature type="domain" description="Methyl-accepting transducer" evidence="13">
    <location>
        <begin position="271"/>
        <end position="500"/>
    </location>
</feature>
<dbReference type="CDD" id="cd06225">
    <property type="entry name" value="HAMP"/>
    <property type="match status" value="1"/>
</dbReference>
<dbReference type="InterPro" id="IPR035440">
    <property type="entry name" value="4HB_MCP_dom_sf"/>
</dbReference>
<dbReference type="PANTHER" id="PTHR43531:SF14">
    <property type="entry name" value="METHYL-ACCEPTING CHEMOTAXIS PROTEIN I-RELATED"/>
    <property type="match status" value="1"/>
</dbReference>
<dbReference type="PANTHER" id="PTHR43531">
    <property type="entry name" value="PROTEIN ICFG"/>
    <property type="match status" value="1"/>
</dbReference>
<keyword evidence="6 12" id="KW-0812">Transmembrane</keyword>
<dbReference type="Pfam" id="PF02203">
    <property type="entry name" value="TarH"/>
    <property type="match status" value="1"/>
</dbReference>
<dbReference type="PROSITE" id="PS50885">
    <property type="entry name" value="HAMP"/>
    <property type="match status" value="1"/>
</dbReference>
<evidence type="ECO:0000256" key="4">
    <source>
        <dbReference type="ARBA" id="ARBA00022500"/>
    </source>
</evidence>
<comment type="similarity">
    <text evidence="10">Belongs to the methyl-accepting chemotaxis (MCP) protein family.</text>
</comment>
<sequence>MFKDTSIRGSITFVITAFVVILLSVIGISVGMLELSNEGMSKMVEEDTRILVDLKTSSELLQRVRVSLDSYHALYGVGDPEPQLLVNARQDIKESDRQFADYFAHQPMDPAVRDLATQLQGKRSAFVKQALLPAFDALEQMDFSAFKTLQGKETKALSDAYQSAMSSLENALTERERARYTEAQTRFKSMVGVLGGVAVVALLLGFLARHILIGAVVRPLVHVIAHFERIASGDLRGEITIERQNEMGAVFAGLKKMQHALVTTVATVRSSTESINVGAQEIASGNSDLSHRTEQQAASLERTASSMEQLTSTVKQNADNANEANTLALSASDTAVLGGQVVGNVVETMQGISVHSRKISEIIGVIDGIAFQTNILALNAAVEAARAGAHGRGFAVVASEVRNLAQRSASAAREIKQLINDSVGQIAQGSALAERAGSTMNDVVSSVQKVTKIIAEISFAASEQSKGIEQVNLAVTEMDQTTQQNSALVEQAAAASQSLEEQAARLMEAVSVFKVAGA</sequence>
<organism evidence="15 16">
    <name type="scientific">Paraburkholderia phenazinium</name>
    <dbReference type="NCBI Taxonomy" id="60549"/>
    <lineage>
        <taxon>Bacteria</taxon>
        <taxon>Pseudomonadati</taxon>
        <taxon>Pseudomonadota</taxon>
        <taxon>Betaproteobacteria</taxon>
        <taxon>Burkholderiales</taxon>
        <taxon>Burkholderiaceae</taxon>
        <taxon>Paraburkholderia</taxon>
    </lineage>
</organism>
<accession>A0A1N6J9A3</accession>
<dbReference type="AlphaFoldDB" id="A0A1N6J9A3"/>
<evidence type="ECO:0000259" key="14">
    <source>
        <dbReference type="PROSITE" id="PS50885"/>
    </source>
</evidence>
<dbReference type="PROSITE" id="PS50111">
    <property type="entry name" value="CHEMOTAXIS_TRANSDUC_2"/>
    <property type="match status" value="1"/>
</dbReference>
<keyword evidence="3" id="KW-0488">Methylation</keyword>
<dbReference type="InterPro" id="IPR003660">
    <property type="entry name" value="HAMP_dom"/>
</dbReference>
<evidence type="ECO:0000256" key="1">
    <source>
        <dbReference type="ARBA" id="ARBA00004429"/>
    </source>
</evidence>
<keyword evidence="2" id="KW-1003">Cell membrane</keyword>
<proteinExistence type="inferred from homology"/>
<evidence type="ECO:0000256" key="6">
    <source>
        <dbReference type="ARBA" id="ARBA00022692"/>
    </source>
</evidence>
<dbReference type="Pfam" id="PF00015">
    <property type="entry name" value="MCPsignal"/>
    <property type="match status" value="1"/>
</dbReference>
<dbReference type="InterPro" id="IPR004089">
    <property type="entry name" value="MCPsignal_dom"/>
</dbReference>
<reference evidence="15 16" key="1">
    <citation type="submission" date="2016-11" db="EMBL/GenBank/DDBJ databases">
        <authorList>
            <person name="Jaros S."/>
            <person name="Januszkiewicz K."/>
            <person name="Wedrychowicz H."/>
        </authorList>
    </citation>
    <scope>NUCLEOTIDE SEQUENCE [LARGE SCALE GENOMIC DNA]</scope>
    <source>
        <strain evidence="15 16">GAS86</strain>
    </source>
</reference>
<dbReference type="GO" id="GO:0004888">
    <property type="term" value="F:transmembrane signaling receptor activity"/>
    <property type="evidence" value="ECO:0007669"/>
    <property type="project" value="InterPro"/>
</dbReference>
<evidence type="ECO:0000256" key="8">
    <source>
        <dbReference type="ARBA" id="ARBA00023136"/>
    </source>
</evidence>
<dbReference type="Pfam" id="PF00672">
    <property type="entry name" value="HAMP"/>
    <property type="match status" value="1"/>
</dbReference>
<keyword evidence="7 12" id="KW-1133">Transmembrane helix</keyword>
<dbReference type="OrthoDB" id="9806477at2"/>
<dbReference type="SMART" id="SM00283">
    <property type="entry name" value="MA"/>
    <property type="match status" value="1"/>
</dbReference>
<evidence type="ECO:0000256" key="11">
    <source>
        <dbReference type="PROSITE-ProRule" id="PRU00284"/>
    </source>
</evidence>
<dbReference type="InterPro" id="IPR051310">
    <property type="entry name" value="MCP_chemotaxis"/>
</dbReference>
<dbReference type="InterPro" id="IPR003122">
    <property type="entry name" value="Tar_rcpt_lig-bd"/>
</dbReference>
<dbReference type="Gene3D" id="1.10.287.950">
    <property type="entry name" value="Methyl-accepting chemotaxis protein"/>
    <property type="match status" value="1"/>
</dbReference>
<dbReference type="RefSeq" id="WP_074266213.1">
    <property type="nucleotide sequence ID" value="NZ_FSRM01000002.1"/>
</dbReference>
<dbReference type="PRINTS" id="PR00260">
    <property type="entry name" value="CHEMTRNSDUCR"/>
</dbReference>
<gene>
    <name evidence="15" type="ORF">SAMN05444168_4069</name>
</gene>
<dbReference type="GO" id="GO:0006935">
    <property type="term" value="P:chemotaxis"/>
    <property type="evidence" value="ECO:0007669"/>
    <property type="project" value="UniProtKB-KW"/>
</dbReference>
<evidence type="ECO:0000256" key="10">
    <source>
        <dbReference type="ARBA" id="ARBA00029447"/>
    </source>
</evidence>
<keyword evidence="8 12" id="KW-0472">Membrane</keyword>
<feature type="transmembrane region" description="Helical" evidence="12">
    <location>
        <begin position="12"/>
        <end position="33"/>
    </location>
</feature>
<dbReference type="SUPFAM" id="SSF47170">
    <property type="entry name" value="Aspartate receptor, ligand-binding domain"/>
    <property type="match status" value="1"/>
</dbReference>
<keyword evidence="4" id="KW-0145">Chemotaxis</keyword>
<dbReference type="GO" id="GO:0007165">
    <property type="term" value="P:signal transduction"/>
    <property type="evidence" value="ECO:0007669"/>
    <property type="project" value="UniProtKB-KW"/>
</dbReference>
<evidence type="ECO:0000256" key="7">
    <source>
        <dbReference type="ARBA" id="ARBA00022989"/>
    </source>
</evidence>
<dbReference type="InterPro" id="IPR004090">
    <property type="entry name" value="Chemotax_Me-accpt_rcpt"/>
</dbReference>
<keyword evidence="5" id="KW-0997">Cell inner membrane</keyword>